<reference evidence="2" key="1">
    <citation type="submission" date="2021-03" db="EMBL/GenBank/DDBJ databases">
        <title>Draft genome sequence of rust myrtle Austropuccinia psidii MF-1, a brazilian biotype.</title>
        <authorList>
            <person name="Quecine M.C."/>
            <person name="Pachon D.M.R."/>
            <person name="Bonatelli M.L."/>
            <person name="Correr F.H."/>
            <person name="Franceschini L.M."/>
            <person name="Leite T.F."/>
            <person name="Margarido G.R.A."/>
            <person name="Almeida C.A."/>
            <person name="Ferrarezi J.A."/>
            <person name="Labate C.A."/>
        </authorList>
    </citation>
    <scope>NUCLEOTIDE SEQUENCE</scope>
    <source>
        <strain evidence="2">MF-1</strain>
    </source>
</reference>
<evidence type="ECO:0000259" key="1">
    <source>
        <dbReference type="Pfam" id="PF07727"/>
    </source>
</evidence>
<dbReference type="InterPro" id="IPR043502">
    <property type="entry name" value="DNA/RNA_pol_sf"/>
</dbReference>
<dbReference type="OrthoDB" id="4026416at2759"/>
<name>A0A9Q3DUE7_9BASI</name>
<keyword evidence="3" id="KW-1185">Reference proteome</keyword>
<gene>
    <name evidence="2" type="ORF">O181_049910</name>
</gene>
<dbReference type="SUPFAM" id="SSF56672">
    <property type="entry name" value="DNA/RNA polymerases"/>
    <property type="match status" value="1"/>
</dbReference>
<accession>A0A9Q3DUE7</accession>
<dbReference type="AlphaFoldDB" id="A0A9Q3DUE7"/>
<dbReference type="EMBL" id="AVOT02021397">
    <property type="protein sequence ID" value="MBW0510195.1"/>
    <property type="molecule type" value="Genomic_DNA"/>
</dbReference>
<proteinExistence type="predicted"/>
<dbReference type="Proteomes" id="UP000765509">
    <property type="component" value="Unassembled WGS sequence"/>
</dbReference>
<evidence type="ECO:0000313" key="3">
    <source>
        <dbReference type="Proteomes" id="UP000765509"/>
    </source>
</evidence>
<protein>
    <recommendedName>
        <fullName evidence="1">Reverse transcriptase Ty1/copia-type domain-containing protein</fullName>
    </recommendedName>
</protein>
<feature type="domain" description="Reverse transcriptase Ty1/copia-type" evidence="1">
    <location>
        <begin position="2"/>
        <end position="221"/>
    </location>
</feature>
<comment type="caution">
    <text evidence="2">The sequence shown here is derived from an EMBL/GenBank/DDBJ whole genome shotgun (WGS) entry which is preliminary data.</text>
</comment>
<organism evidence="2 3">
    <name type="scientific">Austropuccinia psidii MF-1</name>
    <dbReference type="NCBI Taxonomy" id="1389203"/>
    <lineage>
        <taxon>Eukaryota</taxon>
        <taxon>Fungi</taxon>
        <taxon>Dikarya</taxon>
        <taxon>Basidiomycota</taxon>
        <taxon>Pucciniomycotina</taxon>
        <taxon>Pucciniomycetes</taxon>
        <taxon>Pucciniales</taxon>
        <taxon>Sphaerophragmiaceae</taxon>
        <taxon>Austropuccinia</taxon>
    </lineage>
</organism>
<sequence>MWVFKIKKDHLKQTIEHKAHLCAQGFTQSPGIDFEKTYTPTGRLNLLRALVAHMCTNNLEFHQIDVKSAFLNAPLLETVYLSVPQGLTINCQKYCLRLKKAIYGLKQAPLTWYNCLKSWFQSVGFSACKLDPCVFYRNQPDPLWIYIHVDNIALFGRNTQPFKEQINREFSIKDIGPADLLLGVKIHQLKEGIMLHQQHFVESLLDTYGMKNCKAVRTPLIPKEHLSAAMEAEKKAFNEMKVNHRSAVGSINYLSSVTRPDLPPAVSSLSQHIEKPSVQHWKDFIHVFNDADWATAKQPIVPLPDSWHNSMAA</sequence>
<evidence type="ECO:0000313" key="2">
    <source>
        <dbReference type="EMBL" id="MBW0510195.1"/>
    </source>
</evidence>
<dbReference type="InterPro" id="IPR013103">
    <property type="entry name" value="RVT_2"/>
</dbReference>
<dbReference type="Pfam" id="PF07727">
    <property type="entry name" value="RVT_2"/>
    <property type="match status" value="1"/>
</dbReference>